<reference evidence="1 2" key="1">
    <citation type="journal article" date="2013" name="Proc. Natl. Acad. Sci. U.S.A.">
        <title>The king cobra genome reveals dynamic gene evolution and adaptation in the snake venom system.</title>
        <authorList>
            <person name="Vonk F.J."/>
            <person name="Casewell N.R."/>
            <person name="Henkel C.V."/>
            <person name="Heimberg A.M."/>
            <person name="Jansen H.J."/>
            <person name="McCleary R.J."/>
            <person name="Kerkkamp H.M."/>
            <person name="Vos R.A."/>
            <person name="Guerreiro I."/>
            <person name="Calvete J.J."/>
            <person name="Wuster W."/>
            <person name="Woods A.E."/>
            <person name="Logan J.M."/>
            <person name="Harrison R.A."/>
            <person name="Castoe T.A."/>
            <person name="de Koning A.P."/>
            <person name="Pollock D.D."/>
            <person name="Yandell M."/>
            <person name="Calderon D."/>
            <person name="Renjifo C."/>
            <person name="Currier R.B."/>
            <person name="Salgado D."/>
            <person name="Pla D."/>
            <person name="Sanz L."/>
            <person name="Hyder A.S."/>
            <person name="Ribeiro J.M."/>
            <person name="Arntzen J.W."/>
            <person name="van den Thillart G.E."/>
            <person name="Boetzer M."/>
            <person name="Pirovano W."/>
            <person name="Dirks R.P."/>
            <person name="Spaink H.P."/>
            <person name="Duboule D."/>
            <person name="McGlinn E."/>
            <person name="Kini R.M."/>
            <person name="Richardson M.K."/>
        </authorList>
    </citation>
    <scope>NUCLEOTIDE SEQUENCE</scope>
    <source>
        <tissue evidence="1">Blood</tissue>
    </source>
</reference>
<protein>
    <submittedName>
        <fullName evidence="1">Uncharacterized protein</fullName>
    </submittedName>
</protein>
<gene>
    <name evidence="1" type="ORF">L345_18566</name>
</gene>
<feature type="non-terminal residue" evidence="1">
    <location>
        <position position="13"/>
    </location>
</feature>
<evidence type="ECO:0000313" key="1">
    <source>
        <dbReference type="EMBL" id="ETE55726.1"/>
    </source>
</evidence>
<dbReference type="EMBL" id="AZIM01151961">
    <property type="protein sequence ID" value="ETE55726.1"/>
    <property type="molecule type" value="Genomic_DNA"/>
</dbReference>
<keyword evidence="2" id="KW-1185">Reference proteome</keyword>
<comment type="caution">
    <text evidence="1">The sequence shown here is derived from an EMBL/GenBank/DDBJ whole genome shotgun (WGS) entry which is preliminary data.</text>
</comment>
<name>V8N1D6_OPHHA</name>
<dbReference type="Proteomes" id="UP000018936">
    <property type="component" value="Unassembled WGS sequence"/>
</dbReference>
<organism evidence="1 2">
    <name type="scientific">Ophiophagus hannah</name>
    <name type="common">King cobra</name>
    <name type="synonym">Naja hannah</name>
    <dbReference type="NCBI Taxonomy" id="8665"/>
    <lineage>
        <taxon>Eukaryota</taxon>
        <taxon>Metazoa</taxon>
        <taxon>Chordata</taxon>
        <taxon>Craniata</taxon>
        <taxon>Vertebrata</taxon>
        <taxon>Euteleostomi</taxon>
        <taxon>Lepidosauria</taxon>
        <taxon>Squamata</taxon>
        <taxon>Bifurcata</taxon>
        <taxon>Unidentata</taxon>
        <taxon>Episquamata</taxon>
        <taxon>Toxicofera</taxon>
        <taxon>Serpentes</taxon>
        <taxon>Colubroidea</taxon>
        <taxon>Elapidae</taxon>
        <taxon>Elapinae</taxon>
        <taxon>Ophiophagus</taxon>
    </lineage>
</organism>
<proteinExistence type="predicted"/>
<evidence type="ECO:0000313" key="2">
    <source>
        <dbReference type="Proteomes" id="UP000018936"/>
    </source>
</evidence>
<accession>V8N1D6</accession>
<sequence>MEGRKERRKEGRK</sequence>